<dbReference type="AlphaFoldDB" id="A0ABD1MQZ4"/>
<dbReference type="Proteomes" id="UP001603857">
    <property type="component" value="Unassembled WGS sequence"/>
</dbReference>
<keyword evidence="5" id="KW-0418">Kinase</keyword>
<comment type="catalytic activity">
    <reaction evidence="8">
        <text>L-seryl-[protein] + ATP = O-phospho-L-seryl-[protein] + ADP + H(+)</text>
        <dbReference type="Rhea" id="RHEA:17989"/>
        <dbReference type="Rhea" id="RHEA-COMP:9863"/>
        <dbReference type="Rhea" id="RHEA-COMP:11604"/>
        <dbReference type="ChEBI" id="CHEBI:15378"/>
        <dbReference type="ChEBI" id="CHEBI:29999"/>
        <dbReference type="ChEBI" id="CHEBI:30616"/>
        <dbReference type="ChEBI" id="CHEBI:83421"/>
        <dbReference type="ChEBI" id="CHEBI:456216"/>
        <dbReference type="EC" id="2.7.11.1"/>
    </reaction>
</comment>
<evidence type="ECO:0000313" key="9">
    <source>
        <dbReference type="EMBL" id="KAL2337490.1"/>
    </source>
</evidence>
<evidence type="ECO:0000256" key="1">
    <source>
        <dbReference type="ARBA" id="ARBA00012513"/>
    </source>
</evidence>
<comment type="caution">
    <text evidence="9">The sequence shown here is derived from an EMBL/GenBank/DDBJ whole genome shotgun (WGS) entry which is preliminary data.</text>
</comment>
<evidence type="ECO:0000256" key="4">
    <source>
        <dbReference type="ARBA" id="ARBA00022741"/>
    </source>
</evidence>
<evidence type="ECO:0000256" key="7">
    <source>
        <dbReference type="ARBA" id="ARBA00047899"/>
    </source>
</evidence>
<evidence type="ECO:0000313" key="10">
    <source>
        <dbReference type="Proteomes" id="UP001603857"/>
    </source>
</evidence>
<sequence length="111" mass="12243">MSNTAEVMCSIPIELEKLMQLGVLYLHSNSLTGSILSTLGQLKNLTNLLRLNQLEGTIPIALGNLTRLKTFDLSNSLLTKLAYTLTMTKECDVYSFGVVALETLMGRHPEE</sequence>
<accession>A0ABD1MQZ4</accession>
<evidence type="ECO:0000256" key="3">
    <source>
        <dbReference type="ARBA" id="ARBA00022679"/>
    </source>
</evidence>
<organism evidence="9 10">
    <name type="scientific">Flemingia macrophylla</name>
    <dbReference type="NCBI Taxonomy" id="520843"/>
    <lineage>
        <taxon>Eukaryota</taxon>
        <taxon>Viridiplantae</taxon>
        <taxon>Streptophyta</taxon>
        <taxon>Embryophyta</taxon>
        <taxon>Tracheophyta</taxon>
        <taxon>Spermatophyta</taxon>
        <taxon>Magnoliopsida</taxon>
        <taxon>eudicotyledons</taxon>
        <taxon>Gunneridae</taxon>
        <taxon>Pentapetalae</taxon>
        <taxon>rosids</taxon>
        <taxon>fabids</taxon>
        <taxon>Fabales</taxon>
        <taxon>Fabaceae</taxon>
        <taxon>Papilionoideae</taxon>
        <taxon>50 kb inversion clade</taxon>
        <taxon>NPAAA clade</taxon>
        <taxon>indigoferoid/millettioid clade</taxon>
        <taxon>Phaseoleae</taxon>
        <taxon>Flemingia</taxon>
    </lineage>
</organism>
<keyword evidence="6" id="KW-0067">ATP-binding</keyword>
<keyword evidence="10" id="KW-1185">Reference proteome</keyword>
<dbReference type="SUPFAM" id="SSF56112">
    <property type="entry name" value="Protein kinase-like (PK-like)"/>
    <property type="match status" value="1"/>
</dbReference>
<dbReference type="SUPFAM" id="SSF52058">
    <property type="entry name" value="L domain-like"/>
    <property type="match status" value="1"/>
</dbReference>
<proteinExistence type="predicted"/>
<evidence type="ECO:0000256" key="5">
    <source>
        <dbReference type="ARBA" id="ARBA00022777"/>
    </source>
</evidence>
<dbReference type="PANTHER" id="PTHR48005:SF13">
    <property type="entry name" value="SERINE_THREONINE-PROTEIN KINASE DDB_G0278509-RELATED"/>
    <property type="match status" value="1"/>
</dbReference>
<evidence type="ECO:0000256" key="6">
    <source>
        <dbReference type="ARBA" id="ARBA00022840"/>
    </source>
</evidence>
<protein>
    <recommendedName>
        <fullName evidence="1">non-specific serine/threonine protein kinase</fullName>
        <ecNumber evidence="1">2.7.11.1</ecNumber>
    </recommendedName>
</protein>
<dbReference type="Gene3D" id="3.80.10.10">
    <property type="entry name" value="Ribonuclease Inhibitor"/>
    <property type="match status" value="1"/>
</dbReference>
<dbReference type="EC" id="2.7.11.1" evidence="1"/>
<comment type="catalytic activity">
    <reaction evidence="7">
        <text>L-threonyl-[protein] + ATP = O-phospho-L-threonyl-[protein] + ADP + H(+)</text>
        <dbReference type="Rhea" id="RHEA:46608"/>
        <dbReference type="Rhea" id="RHEA-COMP:11060"/>
        <dbReference type="Rhea" id="RHEA-COMP:11605"/>
        <dbReference type="ChEBI" id="CHEBI:15378"/>
        <dbReference type="ChEBI" id="CHEBI:30013"/>
        <dbReference type="ChEBI" id="CHEBI:30616"/>
        <dbReference type="ChEBI" id="CHEBI:61977"/>
        <dbReference type="ChEBI" id="CHEBI:456216"/>
        <dbReference type="EC" id="2.7.11.1"/>
    </reaction>
</comment>
<keyword evidence="3" id="KW-0808">Transferase</keyword>
<keyword evidence="2" id="KW-0723">Serine/threonine-protein kinase</keyword>
<dbReference type="InterPro" id="IPR051420">
    <property type="entry name" value="Ser_Thr_Kinases_DiverseReg"/>
</dbReference>
<evidence type="ECO:0000256" key="2">
    <source>
        <dbReference type="ARBA" id="ARBA00022527"/>
    </source>
</evidence>
<dbReference type="InterPro" id="IPR011009">
    <property type="entry name" value="Kinase-like_dom_sf"/>
</dbReference>
<dbReference type="GO" id="GO:0004674">
    <property type="term" value="F:protein serine/threonine kinase activity"/>
    <property type="evidence" value="ECO:0007669"/>
    <property type="project" value="UniProtKB-KW"/>
</dbReference>
<name>A0ABD1MQZ4_9FABA</name>
<dbReference type="InterPro" id="IPR032675">
    <property type="entry name" value="LRR_dom_sf"/>
</dbReference>
<evidence type="ECO:0000256" key="8">
    <source>
        <dbReference type="ARBA" id="ARBA00048679"/>
    </source>
</evidence>
<gene>
    <name evidence="9" type="ORF">Fmac_011936</name>
</gene>
<reference evidence="9 10" key="1">
    <citation type="submission" date="2024-08" db="EMBL/GenBank/DDBJ databases">
        <title>Insights into the chromosomal genome structure of Flemingia macrophylla.</title>
        <authorList>
            <person name="Ding Y."/>
            <person name="Zhao Y."/>
            <person name="Bi W."/>
            <person name="Wu M."/>
            <person name="Zhao G."/>
            <person name="Gong Y."/>
            <person name="Li W."/>
            <person name="Zhang P."/>
        </authorList>
    </citation>
    <scope>NUCLEOTIDE SEQUENCE [LARGE SCALE GENOMIC DNA]</scope>
    <source>
        <strain evidence="9">DYQJB</strain>
        <tissue evidence="9">Leaf</tissue>
    </source>
</reference>
<dbReference type="EMBL" id="JBGMDY010000004">
    <property type="protein sequence ID" value="KAL2337490.1"/>
    <property type="molecule type" value="Genomic_DNA"/>
</dbReference>
<dbReference type="GO" id="GO:0005524">
    <property type="term" value="F:ATP binding"/>
    <property type="evidence" value="ECO:0007669"/>
    <property type="project" value="UniProtKB-KW"/>
</dbReference>
<keyword evidence="4" id="KW-0547">Nucleotide-binding</keyword>
<dbReference type="PANTHER" id="PTHR48005">
    <property type="entry name" value="LEUCINE RICH REPEAT KINASE 2"/>
    <property type="match status" value="1"/>
</dbReference>